<evidence type="ECO:0000256" key="1">
    <source>
        <dbReference type="SAM" id="SignalP"/>
    </source>
</evidence>
<reference evidence="3 4" key="1">
    <citation type="submission" date="2020-03" db="EMBL/GenBank/DDBJ databases">
        <title>Metabolic flexibility allows generalist bacteria to become dominant in a frequently disturbed ecosystem.</title>
        <authorList>
            <person name="Chen Y.-J."/>
            <person name="Leung P.M."/>
            <person name="Bay S.K."/>
            <person name="Hugenholtz P."/>
            <person name="Kessler A.J."/>
            <person name="Shelley G."/>
            <person name="Waite D.W."/>
            <person name="Cook P.L."/>
            <person name="Greening C."/>
        </authorList>
    </citation>
    <scope>NUCLEOTIDE SEQUENCE [LARGE SCALE GENOMIC DNA]</scope>
    <source>
        <strain evidence="3">SS_bin_28</strain>
    </source>
</reference>
<feature type="chain" id="PRO_5030727893" evidence="1">
    <location>
        <begin position="22"/>
        <end position="695"/>
    </location>
</feature>
<dbReference type="InterPro" id="IPR013783">
    <property type="entry name" value="Ig-like_fold"/>
</dbReference>
<evidence type="ECO:0000259" key="2">
    <source>
        <dbReference type="Pfam" id="PF13860"/>
    </source>
</evidence>
<name>A0A7Y2H2X1_UNCEI</name>
<dbReference type="Gene3D" id="2.60.40.4070">
    <property type="match status" value="1"/>
</dbReference>
<dbReference type="NCBIfam" id="NF012200">
    <property type="entry name" value="choice_anch_D"/>
    <property type="match status" value="1"/>
</dbReference>
<comment type="caution">
    <text evidence="3">The sequence shown here is derived from an EMBL/GenBank/DDBJ whole genome shotgun (WGS) entry which is preliminary data.</text>
</comment>
<dbReference type="PANTHER" id="PTHR45912">
    <property type="entry name" value="CILIA- AND FLAGELLA-ASSOCIATED PROTEIN 47"/>
    <property type="match status" value="1"/>
</dbReference>
<dbReference type="NCBIfam" id="TIGR04183">
    <property type="entry name" value="Por_Secre_tail"/>
    <property type="match status" value="1"/>
</dbReference>
<organism evidence="3 4">
    <name type="scientific">Eiseniibacteriota bacterium</name>
    <dbReference type="NCBI Taxonomy" id="2212470"/>
    <lineage>
        <taxon>Bacteria</taxon>
        <taxon>Candidatus Eiseniibacteriota</taxon>
    </lineage>
</organism>
<gene>
    <name evidence="3" type="ORF">HKN21_12010</name>
</gene>
<feature type="domain" description="FlgD/Vpr Ig-like" evidence="2">
    <location>
        <begin position="616"/>
        <end position="678"/>
    </location>
</feature>
<feature type="signal peptide" evidence="1">
    <location>
        <begin position="1"/>
        <end position="21"/>
    </location>
</feature>
<dbReference type="InterPro" id="IPR025965">
    <property type="entry name" value="FlgD/Vpr_Ig-like"/>
</dbReference>
<dbReference type="EMBL" id="JABDJR010000484">
    <property type="protein sequence ID" value="NNF07476.1"/>
    <property type="molecule type" value="Genomic_DNA"/>
</dbReference>
<dbReference type="InterPro" id="IPR026444">
    <property type="entry name" value="Secre_tail"/>
</dbReference>
<evidence type="ECO:0000313" key="3">
    <source>
        <dbReference type="EMBL" id="NNF07476.1"/>
    </source>
</evidence>
<dbReference type="Proteomes" id="UP000547674">
    <property type="component" value="Unassembled WGS sequence"/>
</dbReference>
<dbReference type="Pfam" id="PF13860">
    <property type="entry name" value="FlgD_ig"/>
    <property type="match status" value="1"/>
</dbReference>
<keyword evidence="1" id="KW-0732">Signal</keyword>
<accession>A0A7Y2H2X1</accession>
<protein>
    <submittedName>
        <fullName evidence="3">Choice-of-anchor D domain-containing protein</fullName>
    </submittedName>
</protein>
<evidence type="ECO:0000313" key="4">
    <source>
        <dbReference type="Proteomes" id="UP000547674"/>
    </source>
</evidence>
<proteinExistence type="predicted"/>
<dbReference type="AlphaFoldDB" id="A0A7Y2H2X1"/>
<sequence length="695" mass="74852">MGKQLALAVGLLAFLVGLAPASPLEDRPKISLHLEGMSSKTCQTPSRDSCYETVVAGELNTPYYAYLIVDAIPDSYRLYKGLSCGIEYPEPSGSATGLGVFSWTSCSALQFPSEAWPASGSGTRLTWDGCQFDTPIGGFFYMYAYGEASLRVVENTTVEGGPELLVSNCAGEEMSVSPADIGHLQFSAGASVQGCNPCFQDCSMAVSCAVSNRFIEFEAMRTGGKAFQTVTIKNVGDVVIEDQVRVVGGSGFFSLVSGDEPFVLDPGEEHDFEIQFQPSTELSTTGFAETDHCGAFVFRGNGLARCLDLVRPGPMVAKVGETTTLDYTLTNDRDADVEIVITLGHRDFSLVSEDRFYLAAGDSRVLTFAYHPNISSRQSLCSVSFGGLCPALRLTGIPDGDCISEPGSIDFGDTFVGTTTEAYFILRAEGDADKTITLDNECPAFAVNAGTVEFRRSKYFAVTYTPTEVGPSDCRITIDGDCDLAVRVYGRGVLPDSTVSFTPQALEFGDVEIGSSASLPLKIQNRGNVTIRGSVDVTCPGFSHMGSPDYELAPTKFRVFMINFEPQSLFELECTVDTGLGLVPVRGVGIPVPPNDDETQAEPFALLQNSPNPFRGSTSIRFRADEPAWADLHVFDMTGREVGELFSRQVDPGIYEVAWDGKDSSGERLGAGIYFYRVRVGAQTATKKMLLLPVN</sequence>
<dbReference type="PANTHER" id="PTHR45912:SF3">
    <property type="entry name" value="CILIA- AND FLAGELLA-ASSOCIATED PROTEIN 47"/>
    <property type="match status" value="1"/>
</dbReference>
<dbReference type="Gene3D" id="2.60.40.10">
    <property type="entry name" value="Immunoglobulins"/>
    <property type="match status" value="3"/>
</dbReference>